<organism evidence="3 4">
    <name type="scientific">Carnegiea gigantea</name>
    <dbReference type="NCBI Taxonomy" id="171969"/>
    <lineage>
        <taxon>Eukaryota</taxon>
        <taxon>Viridiplantae</taxon>
        <taxon>Streptophyta</taxon>
        <taxon>Embryophyta</taxon>
        <taxon>Tracheophyta</taxon>
        <taxon>Spermatophyta</taxon>
        <taxon>Magnoliopsida</taxon>
        <taxon>eudicotyledons</taxon>
        <taxon>Gunneridae</taxon>
        <taxon>Pentapetalae</taxon>
        <taxon>Caryophyllales</taxon>
        <taxon>Cactineae</taxon>
        <taxon>Cactaceae</taxon>
        <taxon>Cactoideae</taxon>
        <taxon>Echinocereeae</taxon>
        <taxon>Carnegiea</taxon>
    </lineage>
</organism>
<dbReference type="OrthoDB" id="433738at2759"/>
<evidence type="ECO:0000313" key="4">
    <source>
        <dbReference type="Proteomes" id="UP001153076"/>
    </source>
</evidence>
<name>A0A9Q1GL34_9CARY</name>
<dbReference type="AlphaFoldDB" id="A0A9Q1GL34"/>
<keyword evidence="2" id="KW-0802">TPR repeat</keyword>
<dbReference type="InterPro" id="IPR039663">
    <property type="entry name" value="AIP/AIPL1/TTC9"/>
</dbReference>
<keyword evidence="4" id="KW-1185">Reference proteome</keyword>
<dbReference type="EMBL" id="JAKOGI010002176">
    <property type="protein sequence ID" value="KAJ8422696.1"/>
    <property type="molecule type" value="Genomic_DNA"/>
</dbReference>
<evidence type="ECO:0000256" key="1">
    <source>
        <dbReference type="ARBA" id="ARBA00022737"/>
    </source>
</evidence>
<gene>
    <name evidence="3" type="ORF">Cgig2_014915</name>
</gene>
<dbReference type="Proteomes" id="UP001153076">
    <property type="component" value="Unassembled WGS sequence"/>
</dbReference>
<protein>
    <submittedName>
        <fullName evidence="3">Uncharacterized protein</fullName>
    </submittedName>
</protein>
<dbReference type="InterPro" id="IPR011990">
    <property type="entry name" value="TPR-like_helical_dom_sf"/>
</dbReference>
<sequence length="188" mass="20895">MTVGSCFSDACRRQAPSSIVSLHFYHHPPLLLPLPPLLLPLQLSPIIELGCIASDADEALFKHLAISLNLNLAGSELKQGKFLSIITICYLILEFVPYNTKALFRRPKAELGLHNVHKALCELREAARIEPNNAEIVKELAKVEKRDCHAEGCNKDVQDSEHYSRYLVNSACGGSPGNCKVWNIDEHK</sequence>
<reference evidence="3" key="1">
    <citation type="submission" date="2022-04" db="EMBL/GenBank/DDBJ databases">
        <title>Carnegiea gigantea Genome sequencing and assembly v2.</title>
        <authorList>
            <person name="Copetti D."/>
            <person name="Sanderson M.J."/>
            <person name="Burquez A."/>
            <person name="Wojciechowski M.F."/>
        </authorList>
    </citation>
    <scope>NUCLEOTIDE SEQUENCE</scope>
    <source>
        <strain evidence="3">SGP5-SGP5p</strain>
        <tissue evidence="3">Aerial part</tissue>
    </source>
</reference>
<evidence type="ECO:0000256" key="2">
    <source>
        <dbReference type="ARBA" id="ARBA00022803"/>
    </source>
</evidence>
<comment type="caution">
    <text evidence="3">The sequence shown here is derived from an EMBL/GenBank/DDBJ whole genome shotgun (WGS) entry which is preliminary data.</text>
</comment>
<accession>A0A9Q1GL34</accession>
<evidence type="ECO:0000313" key="3">
    <source>
        <dbReference type="EMBL" id="KAJ8422696.1"/>
    </source>
</evidence>
<keyword evidence="1" id="KW-0677">Repeat</keyword>
<dbReference type="Gene3D" id="1.25.40.10">
    <property type="entry name" value="Tetratricopeptide repeat domain"/>
    <property type="match status" value="1"/>
</dbReference>
<proteinExistence type="predicted"/>
<dbReference type="PANTHER" id="PTHR11242">
    <property type="entry name" value="ARYL HYDROCARBON RECEPTOR INTERACTING PROTEIN RELATED"/>
    <property type="match status" value="1"/>
</dbReference>
<dbReference type="PANTHER" id="PTHR11242:SF0">
    <property type="entry name" value="TPR_REGION DOMAIN-CONTAINING PROTEIN"/>
    <property type="match status" value="1"/>
</dbReference>
<dbReference type="SUPFAM" id="SSF48452">
    <property type="entry name" value="TPR-like"/>
    <property type="match status" value="1"/>
</dbReference>